<dbReference type="EMBL" id="HG917868">
    <property type="protein sequence ID" value="CDM68216.1"/>
    <property type="molecule type" value="Genomic_DNA"/>
</dbReference>
<dbReference type="RefSeq" id="WP_044037118.1">
    <property type="nucleotide sequence ID" value="NZ_HG917868.1"/>
</dbReference>
<dbReference type="InterPro" id="IPR021215">
    <property type="entry name" value="DUF2752"/>
</dbReference>
<dbReference type="Proteomes" id="UP000019426">
    <property type="component" value="Chromosome M2/40_rep1"/>
</dbReference>
<keyword evidence="1" id="KW-0472">Membrane</keyword>
<name>W6RUB3_9CLOT</name>
<keyword evidence="1" id="KW-0812">Transmembrane</keyword>
<dbReference type="KEGG" id="clt:CM240_1052"/>
<feature type="transmembrane region" description="Helical" evidence="1">
    <location>
        <begin position="88"/>
        <end position="110"/>
    </location>
</feature>
<organism evidence="2 3">
    <name type="scientific">Clostridium bornimense</name>
    <dbReference type="NCBI Taxonomy" id="1216932"/>
    <lineage>
        <taxon>Bacteria</taxon>
        <taxon>Bacillati</taxon>
        <taxon>Bacillota</taxon>
        <taxon>Clostridia</taxon>
        <taxon>Eubacteriales</taxon>
        <taxon>Clostridiaceae</taxon>
        <taxon>Clostridium</taxon>
    </lineage>
</organism>
<gene>
    <name evidence="2" type="ORF">CM240_1052</name>
</gene>
<accession>W6RUB3</accession>
<keyword evidence="3" id="KW-1185">Reference proteome</keyword>
<dbReference type="OrthoDB" id="9815897at2"/>
<dbReference type="HOGENOM" id="CLU_098258_3_0_9"/>
<evidence type="ECO:0000313" key="3">
    <source>
        <dbReference type="Proteomes" id="UP000019426"/>
    </source>
</evidence>
<dbReference type="AlphaFoldDB" id="W6RUB3"/>
<keyword evidence="1" id="KW-1133">Transmembrane helix</keyword>
<sequence>MDFRNKEKHMIIILMVVAIFLVDGKCLIKKFIGVPCPSCGLTRAIVAALNLNFYKSFSYHPLFWFIPIVIIIIIYGKRPLFGNKKYEIVFYISTIMIILVVYIVRMVMLFPNTVPMDYDKSSYVWKIVTFFKNII</sequence>
<dbReference type="Pfam" id="PF10825">
    <property type="entry name" value="DUF2752"/>
    <property type="match status" value="1"/>
</dbReference>
<dbReference type="eggNOG" id="ENOG503372Z">
    <property type="taxonomic scope" value="Bacteria"/>
</dbReference>
<reference evidence="2 3" key="1">
    <citation type="submission" date="2013-11" db="EMBL/GenBank/DDBJ databases">
        <title>Complete genome sequence of Clostridum sp. M2/40.</title>
        <authorList>
            <person name="Wibberg D."/>
            <person name="Puehler A."/>
            <person name="Schlueter A."/>
        </authorList>
    </citation>
    <scope>NUCLEOTIDE SEQUENCE [LARGE SCALE GENOMIC DNA]</scope>
    <source>
        <strain evidence="3">M2/40</strain>
    </source>
</reference>
<feature type="transmembrane region" description="Helical" evidence="1">
    <location>
        <begin position="57"/>
        <end position="76"/>
    </location>
</feature>
<dbReference type="PATRIC" id="fig|1216932.3.peg.1042"/>
<proteinExistence type="predicted"/>
<evidence type="ECO:0000256" key="1">
    <source>
        <dbReference type="SAM" id="Phobius"/>
    </source>
</evidence>
<dbReference type="STRING" id="1216932.CM240_1052"/>
<protein>
    <submittedName>
        <fullName evidence="2">Putative membrane protein</fullName>
    </submittedName>
</protein>
<evidence type="ECO:0000313" key="2">
    <source>
        <dbReference type="EMBL" id="CDM68216.1"/>
    </source>
</evidence>